<gene>
    <name evidence="2" type="ORF">ETAA1_35400</name>
</gene>
<proteinExistence type="predicted"/>
<name>A0A517XVN0_9BACT</name>
<evidence type="ECO:0008006" key="4">
    <source>
        <dbReference type="Google" id="ProtNLM"/>
    </source>
</evidence>
<dbReference type="AlphaFoldDB" id="A0A517XVN0"/>
<dbReference type="RefSeq" id="WP_145240615.1">
    <property type="nucleotide sequence ID" value="NZ_CP036273.1"/>
</dbReference>
<keyword evidence="1" id="KW-1133">Transmembrane helix</keyword>
<feature type="transmembrane region" description="Helical" evidence="1">
    <location>
        <begin position="461"/>
        <end position="483"/>
    </location>
</feature>
<feature type="transmembrane region" description="Helical" evidence="1">
    <location>
        <begin position="365"/>
        <end position="387"/>
    </location>
</feature>
<feature type="transmembrane region" description="Helical" evidence="1">
    <location>
        <begin position="399"/>
        <end position="423"/>
    </location>
</feature>
<feature type="transmembrane region" description="Helical" evidence="1">
    <location>
        <begin position="12"/>
        <end position="35"/>
    </location>
</feature>
<feature type="transmembrane region" description="Helical" evidence="1">
    <location>
        <begin position="285"/>
        <end position="307"/>
    </location>
</feature>
<feature type="transmembrane region" description="Helical" evidence="1">
    <location>
        <begin position="250"/>
        <end position="278"/>
    </location>
</feature>
<organism evidence="2 3">
    <name type="scientific">Urbifossiella limnaea</name>
    <dbReference type="NCBI Taxonomy" id="2528023"/>
    <lineage>
        <taxon>Bacteria</taxon>
        <taxon>Pseudomonadati</taxon>
        <taxon>Planctomycetota</taxon>
        <taxon>Planctomycetia</taxon>
        <taxon>Gemmatales</taxon>
        <taxon>Gemmataceae</taxon>
        <taxon>Urbifossiella</taxon>
    </lineage>
</organism>
<evidence type="ECO:0000313" key="2">
    <source>
        <dbReference type="EMBL" id="QDU21570.1"/>
    </source>
</evidence>
<reference evidence="2 3" key="1">
    <citation type="submission" date="2019-02" db="EMBL/GenBank/DDBJ databases">
        <title>Deep-cultivation of Planctomycetes and their phenomic and genomic characterization uncovers novel biology.</title>
        <authorList>
            <person name="Wiegand S."/>
            <person name="Jogler M."/>
            <person name="Boedeker C."/>
            <person name="Pinto D."/>
            <person name="Vollmers J."/>
            <person name="Rivas-Marin E."/>
            <person name="Kohn T."/>
            <person name="Peeters S.H."/>
            <person name="Heuer A."/>
            <person name="Rast P."/>
            <person name="Oberbeckmann S."/>
            <person name="Bunk B."/>
            <person name="Jeske O."/>
            <person name="Meyerdierks A."/>
            <person name="Storesund J.E."/>
            <person name="Kallscheuer N."/>
            <person name="Luecker S."/>
            <person name="Lage O.M."/>
            <person name="Pohl T."/>
            <person name="Merkel B.J."/>
            <person name="Hornburger P."/>
            <person name="Mueller R.-W."/>
            <person name="Bruemmer F."/>
            <person name="Labrenz M."/>
            <person name="Spormann A.M."/>
            <person name="Op den Camp H."/>
            <person name="Overmann J."/>
            <person name="Amann R."/>
            <person name="Jetten M.S.M."/>
            <person name="Mascher T."/>
            <person name="Medema M.H."/>
            <person name="Devos D.P."/>
            <person name="Kaster A.-K."/>
            <person name="Ovreas L."/>
            <person name="Rohde M."/>
            <person name="Galperin M.Y."/>
            <person name="Jogler C."/>
        </authorList>
    </citation>
    <scope>NUCLEOTIDE SEQUENCE [LARGE SCALE GENOMIC DNA]</scope>
    <source>
        <strain evidence="2 3">ETA_A1</strain>
    </source>
</reference>
<dbReference type="KEGG" id="uli:ETAA1_35400"/>
<dbReference type="EMBL" id="CP036273">
    <property type="protein sequence ID" value="QDU21570.1"/>
    <property type="molecule type" value="Genomic_DNA"/>
</dbReference>
<evidence type="ECO:0000256" key="1">
    <source>
        <dbReference type="SAM" id="Phobius"/>
    </source>
</evidence>
<keyword evidence="3" id="KW-1185">Reference proteome</keyword>
<feature type="transmembrane region" description="Helical" evidence="1">
    <location>
        <begin position="438"/>
        <end position="454"/>
    </location>
</feature>
<evidence type="ECO:0000313" key="3">
    <source>
        <dbReference type="Proteomes" id="UP000319576"/>
    </source>
</evidence>
<protein>
    <recommendedName>
        <fullName evidence="4">DUF2029 domain-containing protein</fullName>
    </recommendedName>
</protein>
<accession>A0A517XVN0</accession>
<keyword evidence="1" id="KW-0472">Membrane</keyword>
<sequence>MAADASDLRRSAYLLLGACAVAVAAAKVVGAELVFEPTRYKATEKQTYGSEPKREWPRERPDPWPMFSSNDKSRWATVYALVENRTYRIGKRTVPDPQKPDKYTDEGIIADPAFKSLDVVLNPETKDFYSSKPPLFATVLAGVYWGLKEAFGWQLVRDRWLVIPTLLVLVNVVPFAVYLWLLAGLIDATGKSDFGRLTAFAAACLGTFLITFSGTLNNHNPAAYCVLFAVYPVLKAALENRDMGPGGYVAAGLFGGLAVTFELPAAALLAGIGLPLLVARWKPTLLIFVPLALVPLGALLLTNYIAFGEVVPAYAKFGGPWYEYEGSHWTKLKLPVGHPGRSGIDFAAEPKSVYATHLLVGHHGWFSLTPVWVLAAAGLVMTGAGAAKQLDRLAPGGKGAVFTPPLFAAMTLAVSAVVMAFYVTRTNNYGGFTSGPRWLFWLTPLWLVAIPPAADRLGGWLWGRLLVAVLLGFSVLSVFYPAWNPWRPPWIQQLLEFRGDVRY</sequence>
<dbReference type="OrthoDB" id="251120at2"/>
<dbReference type="Proteomes" id="UP000319576">
    <property type="component" value="Chromosome"/>
</dbReference>
<keyword evidence="1" id="KW-0812">Transmembrane</keyword>
<feature type="transmembrane region" description="Helical" evidence="1">
    <location>
        <begin position="194"/>
        <end position="214"/>
    </location>
</feature>
<feature type="transmembrane region" description="Helical" evidence="1">
    <location>
        <begin position="160"/>
        <end position="182"/>
    </location>
</feature>